<evidence type="ECO:0000313" key="5">
    <source>
        <dbReference type="EMBL" id="PWW05114.1"/>
    </source>
</evidence>
<dbReference type="RefSeq" id="WP_342769983.1">
    <property type="nucleotide sequence ID" value="NZ_CP054613.1"/>
</dbReference>
<dbReference type="InterPro" id="IPR000835">
    <property type="entry name" value="HTH_MarR-typ"/>
</dbReference>
<dbReference type="SMART" id="SM00347">
    <property type="entry name" value="HTH_MARR"/>
    <property type="match status" value="1"/>
</dbReference>
<dbReference type="AlphaFoldDB" id="A0A2V2YZ26"/>
<dbReference type="GO" id="GO:0003700">
    <property type="term" value="F:DNA-binding transcription factor activity"/>
    <property type="evidence" value="ECO:0007669"/>
    <property type="project" value="InterPro"/>
</dbReference>
<accession>A0A2V2YZ26</accession>
<dbReference type="GO" id="GO:0003677">
    <property type="term" value="F:DNA binding"/>
    <property type="evidence" value="ECO:0007669"/>
    <property type="project" value="UniProtKB-KW"/>
</dbReference>
<reference evidence="5 6" key="1">
    <citation type="submission" date="2018-05" db="EMBL/GenBank/DDBJ databases">
        <title>Genomic Encyclopedia of Type Strains, Phase III (KMG-III): the genomes of soil and plant-associated and newly described type strains.</title>
        <authorList>
            <person name="Whitman W."/>
        </authorList>
    </citation>
    <scope>NUCLEOTIDE SEQUENCE [LARGE SCALE GENOMIC DNA]</scope>
    <source>
        <strain evidence="5 6">CECT 5696</strain>
    </source>
</reference>
<evidence type="ECO:0000256" key="3">
    <source>
        <dbReference type="ARBA" id="ARBA00023163"/>
    </source>
</evidence>
<keyword evidence="2 5" id="KW-0238">DNA-binding</keyword>
<dbReference type="Gene3D" id="1.10.10.10">
    <property type="entry name" value="Winged helix-like DNA-binding domain superfamily/Winged helix DNA-binding domain"/>
    <property type="match status" value="1"/>
</dbReference>
<name>A0A2V2YZ26_9BACL</name>
<dbReference type="PANTHER" id="PTHR42756">
    <property type="entry name" value="TRANSCRIPTIONAL REGULATOR, MARR"/>
    <property type="match status" value="1"/>
</dbReference>
<sequence>MMVSKEALFEQMVSLIASAHQLHYDMTKGLPMDDITPLQYEILEFLSVKQPITLSQLSECMGISMPNTSREIKKLTDKGLCEKIDDTEDRRKQYIRLSAGGEARMAESFAHMRGLFMQQVNDVSDTELAHISEAIKVLKSTLLRD</sequence>
<keyword evidence="1" id="KW-0805">Transcription regulation</keyword>
<gene>
    <name evidence="5" type="ORF">DFQ01_10597</name>
</gene>
<evidence type="ECO:0000256" key="2">
    <source>
        <dbReference type="ARBA" id="ARBA00023125"/>
    </source>
</evidence>
<keyword evidence="3" id="KW-0804">Transcription</keyword>
<dbReference type="InterPro" id="IPR036388">
    <property type="entry name" value="WH-like_DNA-bd_sf"/>
</dbReference>
<keyword evidence="6" id="KW-1185">Reference proteome</keyword>
<dbReference type="InterPro" id="IPR036390">
    <property type="entry name" value="WH_DNA-bd_sf"/>
</dbReference>
<dbReference type="SUPFAM" id="SSF46785">
    <property type="entry name" value="Winged helix' DNA-binding domain"/>
    <property type="match status" value="1"/>
</dbReference>
<evidence type="ECO:0000256" key="1">
    <source>
        <dbReference type="ARBA" id="ARBA00023015"/>
    </source>
</evidence>
<proteinExistence type="predicted"/>
<dbReference type="Pfam" id="PF01047">
    <property type="entry name" value="MarR"/>
    <property type="match status" value="1"/>
</dbReference>
<dbReference type="PRINTS" id="PR00598">
    <property type="entry name" value="HTHMARR"/>
</dbReference>
<evidence type="ECO:0000259" key="4">
    <source>
        <dbReference type="PROSITE" id="PS50995"/>
    </source>
</evidence>
<evidence type="ECO:0000313" key="6">
    <source>
        <dbReference type="Proteomes" id="UP000246635"/>
    </source>
</evidence>
<dbReference type="CDD" id="cd00090">
    <property type="entry name" value="HTH_ARSR"/>
    <property type="match status" value="1"/>
</dbReference>
<feature type="domain" description="HTH marR-type" evidence="4">
    <location>
        <begin position="5"/>
        <end position="140"/>
    </location>
</feature>
<comment type="caution">
    <text evidence="5">The sequence shown here is derived from an EMBL/GenBank/DDBJ whole genome shotgun (WGS) entry which is preliminary data.</text>
</comment>
<dbReference type="InterPro" id="IPR011991">
    <property type="entry name" value="ArsR-like_HTH"/>
</dbReference>
<dbReference type="PANTHER" id="PTHR42756:SF1">
    <property type="entry name" value="TRANSCRIPTIONAL REPRESSOR OF EMRAB OPERON"/>
    <property type="match status" value="1"/>
</dbReference>
<dbReference type="EMBL" id="QGTQ01000005">
    <property type="protein sequence ID" value="PWW05114.1"/>
    <property type="molecule type" value="Genomic_DNA"/>
</dbReference>
<dbReference type="Proteomes" id="UP000246635">
    <property type="component" value="Unassembled WGS sequence"/>
</dbReference>
<organism evidence="5 6">
    <name type="scientific">Paenibacillus cellulosilyticus</name>
    <dbReference type="NCBI Taxonomy" id="375489"/>
    <lineage>
        <taxon>Bacteria</taxon>
        <taxon>Bacillati</taxon>
        <taxon>Bacillota</taxon>
        <taxon>Bacilli</taxon>
        <taxon>Bacillales</taxon>
        <taxon>Paenibacillaceae</taxon>
        <taxon>Paenibacillus</taxon>
    </lineage>
</organism>
<protein>
    <submittedName>
        <fullName evidence="5">DNA-binding MarR family transcriptional regulator</fullName>
    </submittedName>
</protein>
<dbReference type="PROSITE" id="PS50995">
    <property type="entry name" value="HTH_MARR_2"/>
    <property type="match status" value="1"/>
</dbReference>